<dbReference type="EMBL" id="BNAQ01000011">
    <property type="protein sequence ID" value="GHH25965.1"/>
    <property type="molecule type" value="Genomic_DNA"/>
</dbReference>
<evidence type="ECO:0008006" key="5">
    <source>
        <dbReference type="Google" id="ProtNLM"/>
    </source>
</evidence>
<dbReference type="RefSeq" id="WP_229839582.1">
    <property type="nucleotide sequence ID" value="NZ_BNAQ01000011.1"/>
</dbReference>
<dbReference type="Pfam" id="PF02321">
    <property type="entry name" value="OEP"/>
    <property type="match status" value="1"/>
</dbReference>
<keyword evidence="4" id="KW-1185">Reference proteome</keyword>
<reference evidence="4" key="1">
    <citation type="journal article" date="2019" name="Int. J. Syst. Evol. Microbiol.">
        <title>The Global Catalogue of Microorganisms (GCM) 10K type strain sequencing project: providing services to taxonomists for standard genome sequencing and annotation.</title>
        <authorList>
            <consortium name="The Broad Institute Genomics Platform"/>
            <consortium name="The Broad Institute Genome Sequencing Center for Infectious Disease"/>
            <person name="Wu L."/>
            <person name="Ma J."/>
        </authorList>
    </citation>
    <scope>NUCLEOTIDE SEQUENCE [LARGE SCALE GENOMIC DNA]</scope>
    <source>
        <strain evidence="4">CGMCC 1.8957</strain>
    </source>
</reference>
<keyword evidence="2" id="KW-0732">Signal</keyword>
<dbReference type="PANTHER" id="PTHR30203">
    <property type="entry name" value="OUTER MEMBRANE CATION EFFLUX PROTEIN"/>
    <property type="match status" value="1"/>
</dbReference>
<gene>
    <name evidence="3" type="ORF">GCM10008023_39940</name>
</gene>
<comment type="caution">
    <text evidence="3">The sequence shown here is derived from an EMBL/GenBank/DDBJ whole genome shotgun (WGS) entry which is preliminary data.</text>
</comment>
<dbReference type="PANTHER" id="PTHR30203:SF24">
    <property type="entry name" value="BLR4935 PROTEIN"/>
    <property type="match status" value="1"/>
</dbReference>
<feature type="chain" id="PRO_5045480718" description="TolC family protein" evidence="2">
    <location>
        <begin position="20"/>
        <end position="447"/>
    </location>
</feature>
<dbReference type="InterPro" id="IPR010131">
    <property type="entry name" value="MdtP/NodT-like"/>
</dbReference>
<dbReference type="Proteomes" id="UP000652430">
    <property type="component" value="Unassembled WGS sequence"/>
</dbReference>
<sequence>MKRHFACSLALLASGCATYHPVPLPLAGGNDLSRASINAVLAHDATTIDRPYLKPTSIDLSRPLDLNAVGVIAVIANPDLKAMRVRAGIADAQVFVARLMPDPTLSIGASKVLSGPDPLLDLTRALGQDINALRTRGARIAAAGAQARQVRLDLAWAEWQTVGQSRIQVVRIAGLERIYELARSSFAATASLLDRTLRAAGRGDIGAEQVQAARLAAFSAQQQVRTSERDLTAARYELTRLLGLPPATKLELAPLPLPKQPASPSALFAVALRQRADLQALQAGYASQEAAVRLAILNQFPTLALSVNANRDSAGNQLLGPVIDFTLPLWNRNRGGIAVERATREALRAEYDARVFQTRAQIEAAVGGIAVARSQRDTVLKGLPALQRFEVATARAGKRGDLPPATAQTAAQSLRDQETLLAQTTQDIEEQTIALELLTGTPKETWP</sequence>
<evidence type="ECO:0000313" key="4">
    <source>
        <dbReference type="Proteomes" id="UP000652430"/>
    </source>
</evidence>
<dbReference type="Gene3D" id="1.20.1600.10">
    <property type="entry name" value="Outer membrane efflux proteins (OEP)"/>
    <property type="match status" value="1"/>
</dbReference>
<protein>
    <recommendedName>
        <fullName evidence="5">TolC family protein</fullName>
    </recommendedName>
</protein>
<evidence type="ECO:0000313" key="3">
    <source>
        <dbReference type="EMBL" id="GHH25965.1"/>
    </source>
</evidence>
<proteinExistence type="inferred from homology"/>
<accession>A0ABQ3LU30</accession>
<organism evidence="3 4">
    <name type="scientific">Sphingomonas glacialis</name>
    <dbReference type="NCBI Taxonomy" id="658225"/>
    <lineage>
        <taxon>Bacteria</taxon>
        <taxon>Pseudomonadati</taxon>
        <taxon>Pseudomonadota</taxon>
        <taxon>Alphaproteobacteria</taxon>
        <taxon>Sphingomonadales</taxon>
        <taxon>Sphingomonadaceae</taxon>
        <taxon>Sphingomonas</taxon>
    </lineage>
</organism>
<comment type="similarity">
    <text evidence="1">Belongs to the outer membrane factor (OMF) (TC 1.B.17) family.</text>
</comment>
<dbReference type="InterPro" id="IPR003423">
    <property type="entry name" value="OMP_efflux"/>
</dbReference>
<evidence type="ECO:0000256" key="1">
    <source>
        <dbReference type="ARBA" id="ARBA00007613"/>
    </source>
</evidence>
<name>A0ABQ3LU30_9SPHN</name>
<evidence type="ECO:0000256" key="2">
    <source>
        <dbReference type="SAM" id="SignalP"/>
    </source>
</evidence>
<dbReference type="SUPFAM" id="SSF56954">
    <property type="entry name" value="Outer membrane efflux proteins (OEP)"/>
    <property type="match status" value="1"/>
</dbReference>
<feature type="signal peptide" evidence="2">
    <location>
        <begin position="1"/>
        <end position="19"/>
    </location>
</feature>
<dbReference type="PROSITE" id="PS51257">
    <property type="entry name" value="PROKAR_LIPOPROTEIN"/>
    <property type="match status" value="1"/>
</dbReference>